<dbReference type="CDD" id="cd04301">
    <property type="entry name" value="NAT_SF"/>
    <property type="match status" value="1"/>
</dbReference>
<dbReference type="AlphaFoldDB" id="I3TYT7"/>
<dbReference type="HOGENOM" id="CLU_013985_18_0_9"/>
<dbReference type="KEGG" id="efu:HMPREF0351_10301"/>
<keyword evidence="3" id="KW-1185">Reference proteome</keyword>
<dbReference type="InterPro" id="IPR016181">
    <property type="entry name" value="Acyl_CoA_acyltransferase"/>
</dbReference>
<dbReference type="InterPro" id="IPR000182">
    <property type="entry name" value="GNAT_dom"/>
</dbReference>
<proteinExistence type="predicted"/>
<dbReference type="Proteomes" id="UP000005269">
    <property type="component" value="Chromosome"/>
</dbReference>
<accession>I3TYT7</accession>
<sequence>MNNQITLAYLDYDDLDALQVVSVVSFYESFIDGADPLDMQGYLQTQLTTEILAVELAQSTSKFIGIKDHQILIGYMKVNDEKDAIEIQRLYLLKDYQNKGLGQRLLDEANRYAKTNKNVIYV</sequence>
<dbReference type="EMBL" id="CP003583">
    <property type="protein sequence ID" value="AFK57925.1"/>
    <property type="molecule type" value="Genomic_DNA"/>
</dbReference>
<dbReference type="GO" id="GO:0016747">
    <property type="term" value="F:acyltransferase activity, transferring groups other than amino-acyl groups"/>
    <property type="evidence" value="ECO:0007669"/>
    <property type="project" value="InterPro"/>
</dbReference>
<keyword evidence="2" id="KW-0808">Transferase</keyword>
<dbReference type="PROSITE" id="PS51186">
    <property type="entry name" value="GNAT"/>
    <property type="match status" value="1"/>
</dbReference>
<protein>
    <submittedName>
        <fullName evidence="2">Acetyltransferase</fullName>
    </submittedName>
</protein>
<gene>
    <name evidence="2" type="ORF">HMPREF0351_10301</name>
</gene>
<name>I3TYT7_ENTFD</name>
<evidence type="ECO:0000313" key="3">
    <source>
        <dbReference type="Proteomes" id="UP000005269"/>
    </source>
</evidence>
<organism evidence="2 3">
    <name type="scientific">Enterococcus faecium (strain ATCC BAA-472 / TX0016 / DO)</name>
    <dbReference type="NCBI Taxonomy" id="333849"/>
    <lineage>
        <taxon>Bacteria</taxon>
        <taxon>Bacillati</taxon>
        <taxon>Bacillota</taxon>
        <taxon>Bacilli</taxon>
        <taxon>Lactobacillales</taxon>
        <taxon>Enterococcaceae</taxon>
        <taxon>Enterococcus</taxon>
    </lineage>
</organism>
<evidence type="ECO:0000313" key="2">
    <source>
        <dbReference type="EMBL" id="AFK57925.1"/>
    </source>
</evidence>
<dbReference type="Gene3D" id="3.40.630.30">
    <property type="match status" value="1"/>
</dbReference>
<dbReference type="SUPFAM" id="SSF55729">
    <property type="entry name" value="Acyl-CoA N-acyltransferases (Nat)"/>
    <property type="match status" value="1"/>
</dbReference>
<dbReference type="Pfam" id="PF13673">
    <property type="entry name" value="Acetyltransf_10"/>
    <property type="match status" value="1"/>
</dbReference>
<reference evidence="2 3" key="1">
    <citation type="journal article" date="2012" name="BMC Microbiol.">
        <title>Complete genome sequence of Enterococcus faecium strain TX16 and comparative genomic analysis of Enterococcus faecium genomes.</title>
        <authorList>
            <person name="Qin X."/>
            <person name="Galloway-Pena J.R."/>
            <person name="Sillanpaa J."/>
            <person name="Hyeob Roh J."/>
            <person name="Nallapareddy S.R."/>
            <person name="Chowdhury S."/>
            <person name="Bourgogne A."/>
            <person name="Choudhury T."/>
            <person name="Munzy D.M."/>
            <person name="Buhay C.J."/>
            <person name="Ding Y."/>
            <person name="Dugan-Rocha S."/>
            <person name="Liu W."/>
            <person name="Kovar C."/>
            <person name="Sodergren E."/>
            <person name="Highlander S."/>
            <person name="Petrosino J.F."/>
            <person name="Worley K.C."/>
            <person name="Gibbs R.A."/>
            <person name="Weinstock G.M."/>
            <person name="Murray B.E."/>
        </authorList>
    </citation>
    <scope>NUCLEOTIDE SEQUENCE [LARGE SCALE GENOMIC DNA]</scope>
    <source>
        <strain evidence="3">ATCC BAA-472 / TX0016 / DO</strain>
    </source>
</reference>
<evidence type="ECO:0000259" key="1">
    <source>
        <dbReference type="PROSITE" id="PS51186"/>
    </source>
</evidence>
<feature type="domain" description="N-acetyltransferase" evidence="1">
    <location>
        <begin position="5"/>
        <end position="122"/>
    </location>
</feature>